<feature type="signal peptide" evidence="4">
    <location>
        <begin position="1"/>
        <end position="17"/>
    </location>
</feature>
<dbReference type="InterPro" id="IPR002048">
    <property type="entry name" value="EF_hand_dom"/>
</dbReference>
<evidence type="ECO:0000313" key="7">
    <source>
        <dbReference type="WBParaSite" id="PTRK_0000303100.1"/>
    </source>
</evidence>
<feature type="chain" id="PRO_5005891214" evidence="4">
    <location>
        <begin position="18"/>
        <end position="237"/>
    </location>
</feature>
<evidence type="ECO:0000259" key="5">
    <source>
        <dbReference type="PROSITE" id="PS50222"/>
    </source>
</evidence>
<evidence type="ECO:0000256" key="1">
    <source>
        <dbReference type="ARBA" id="ARBA00022723"/>
    </source>
</evidence>
<organism evidence="6 7">
    <name type="scientific">Parastrongyloides trichosuri</name>
    <name type="common">Possum-specific nematode worm</name>
    <dbReference type="NCBI Taxonomy" id="131310"/>
    <lineage>
        <taxon>Eukaryota</taxon>
        <taxon>Metazoa</taxon>
        <taxon>Ecdysozoa</taxon>
        <taxon>Nematoda</taxon>
        <taxon>Chromadorea</taxon>
        <taxon>Rhabditida</taxon>
        <taxon>Tylenchina</taxon>
        <taxon>Panagrolaimomorpha</taxon>
        <taxon>Strongyloidoidea</taxon>
        <taxon>Strongyloididae</taxon>
        <taxon>Parastrongyloides</taxon>
    </lineage>
</organism>
<dbReference type="Pfam" id="PF13499">
    <property type="entry name" value="EF-hand_7"/>
    <property type="match status" value="2"/>
</dbReference>
<evidence type="ECO:0000313" key="6">
    <source>
        <dbReference type="Proteomes" id="UP000038045"/>
    </source>
</evidence>
<dbReference type="SMART" id="SM00054">
    <property type="entry name" value="EFh"/>
    <property type="match status" value="6"/>
</dbReference>
<protein>
    <submittedName>
        <fullName evidence="7">EF hand</fullName>
    </submittedName>
</protein>
<dbReference type="Proteomes" id="UP000038045">
    <property type="component" value="Unplaced"/>
</dbReference>
<feature type="domain" description="EF-hand" evidence="5">
    <location>
        <begin position="157"/>
        <end position="192"/>
    </location>
</feature>
<evidence type="ECO:0000256" key="2">
    <source>
        <dbReference type="ARBA" id="ARBA00022737"/>
    </source>
</evidence>
<dbReference type="PROSITE" id="PS00018">
    <property type="entry name" value="EF_HAND_1"/>
    <property type="match status" value="4"/>
</dbReference>
<dbReference type="STRING" id="131310.A0A0N4Z779"/>
<dbReference type="WBParaSite" id="PTRK_0000303100.1">
    <property type="protein sequence ID" value="PTRK_0000303100.1"/>
    <property type="gene ID" value="PTRK_0000303100"/>
</dbReference>
<feature type="domain" description="EF-hand" evidence="5">
    <location>
        <begin position="84"/>
        <end position="117"/>
    </location>
</feature>
<dbReference type="Pfam" id="PF13202">
    <property type="entry name" value="EF-hand_5"/>
    <property type="match status" value="1"/>
</dbReference>
<reference evidence="7" key="1">
    <citation type="submission" date="2017-02" db="UniProtKB">
        <authorList>
            <consortium name="WormBaseParasite"/>
        </authorList>
    </citation>
    <scope>IDENTIFICATION</scope>
</reference>
<accession>A0A0N4Z779</accession>
<dbReference type="AlphaFoldDB" id="A0A0N4Z779"/>
<dbReference type="InterPro" id="IPR018247">
    <property type="entry name" value="EF_Hand_1_Ca_BS"/>
</dbReference>
<keyword evidence="4" id="KW-0732">Signal</keyword>
<keyword evidence="3" id="KW-0106">Calcium</keyword>
<dbReference type="PANTHER" id="PTHR10827:SF98">
    <property type="entry name" value="45 KDA CALCIUM-BINDING PROTEIN"/>
    <property type="match status" value="1"/>
</dbReference>
<evidence type="ECO:0000256" key="4">
    <source>
        <dbReference type="SAM" id="SignalP"/>
    </source>
</evidence>
<dbReference type="SUPFAM" id="SSF47473">
    <property type="entry name" value="EF-hand"/>
    <property type="match status" value="2"/>
</dbReference>
<dbReference type="PANTHER" id="PTHR10827">
    <property type="entry name" value="RETICULOCALBIN"/>
    <property type="match status" value="1"/>
</dbReference>
<proteinExistence type="predicted"/>
<keyword evidence="6" id="KW-1185">Reference proteome</keyword>
<name>A0A0N4Z779_PARTI</name>
<keyword evidence="1" id="KW-0479">Metal-binding</keyword>
<dbReference type="Gene3D" id="1.10.238.10">
    <property type="entry name" value="EF-hand"/>
    <property type="match status" value="3"/>
</dbReference>
<feature type="domain" description="EF-hand" evidence="5">
    <location>
        <begin position="47"/>
        <end position="82"/>
    </location>
</feature>
<keyword evidence="2" id="KW-0677">Repeat</keyword>
<dbReference type="PROSITE" id="PS50222">
    <property type="entry name" value="EF_HAND_2"/>
    <property type="match status" value="3"/>
</dbReference>
<evidence type="ECO:0000256" key="3">
    <source>
        <dbReference type="ARBA" id="ARBA00022837"/>
    </source>
</evidence>
<dbReference type="GO" id="GO:0005509">
    <property type="term" value="F:calcium ion binding"/>
    <property type="evidence" value="ECO:0007669"/>
    <property type="project" value="InterPro"/>
</dbReference>
<dbReference type="InterPro" id="IPR011992">
    <property type="entry name" value="EF-hand-dom_pair"/>
</dbReference>
<sequence>MWKKVIIGFITISSVSAISFDDVDTNSDGKIQYHEFLKLSESENGQQIKPNVNKYFNNYDMNRDGSLSVEEFVYLTSSLPQKHEDHVQKFFNMLDTNQDGFVTLEEATNSKEKIASEIVSGLFQFADINNDKMISYKEFNDAMGFPSTTKYENDDYQKIQHARRLMAIIDQNSDRKLTVEEIHKFANQNGDNISLKEIENVFSKLDLNKDGWLVANELKTLEDHISSIHKRSFRPLL</sequence>